<proteinExistence type="predicted"/>
<dbReference type="Proteomes" id="UP001324427">
    <property type="component" value="Unassembled WGS sequence"/>
</dbReference>
<organism evidence="1 2">
    <name type="scientific">Oleoguttula mirabilis</name>
    <dbReference type="NCBI Taxonomy" id="1507867"/>
    <lineage>
        <taxon>Eukaryota</taxon>
        <taxon>Fungi</taxon>
        <taxon>Dikarya</taxon>
        <taxon>Ascomycota</taxon>
        <taxon>Pezizomycotina</taxon>
        <taxon>Dothideomycetes</taxon>
        <taxon>Dothideomycetidae</taxon>
        <taxon>Mycosphaerellales</taxon>
        <taxon>Teratosphaeriaceae</taxon>
        <taxon>Oleoguttula</taxon>
    </lineage>
</organism>
<comment type="caution">
    <text evidence="1">The sequence shown here is derived from an EMBL/GenBank/DDBJ whole genome shotgun (WGS) entry which is preliminary data.</text>
</comment>
<evidence type="ECO:0000313" key="1">
    <source>
        <dbReference type="EMBL" id="KAK4539863.1"/>
    </source>
</evidence>
<reference evidence="1 2" key="1">
    <citation type="submission" date="2021-11" db="EMBL/GenBank/DDBJ databases">
        <title>Black yeast isolated from Biological Soil Crust.</title>
        <authorList>
            <person name="Kurbessoian T."/>
        </authorList>
    </citation>
    <scope>NUCLEOTIDE SEQUENCE [LARGE SCALE GENOMIC DNA]</scope>
    <source>
        <strain evidence="1 2">CCFEE 5522</strain>
    </source>
</reference>
<accession>A0AAV9J531</accession>
<sequence length="69" mass="7366">MNWVDSVSTSATVPKKSALESPNKAKLARVMVDNIFDEAVGGGTATFAVRTVWYYTSGGGRCIVALRTL</sequence>
<keyword evidence="2" id="KW-1185">Reference proteome</keyword>
<protein>
    <submittedName>
        <fullName evidence="1">Uncharacterized protein</fullName>
    </submittedName>
</protein>
<dbReference type="EMBL" id="JAVFHQ010000081">
    <property type="protein sequence ID" value="KAK4539863.1"/>
    <property type="molecule type" value="Genomic_DNA"/>
</dbReference>
<name>A0AAV9J531_9PEZI</name>
<gene>
    <name evidence="1" type="ORF">LTR36_010324</name>
</gene>
<dbReference type="AlphaFoldDB" id="A0AAV9J531"/>
<evidence type="ECO:0000313" key="2">
    <source>
        <dbReference type="Proteomes" id="UP001324427"/>
    </source>
</evidence>